<keyword evidence="3" id="KW-1185">Reference proteome</keyword>
<proteinExistence type="predicted"/>
<accession>A0ABQ1J3A5</accession>
<evidence type="ECO:0000256" key="1">
    <source>
        <dbReference type="ARBA" id="ARBA00023027"/>
    </source>
</evidence>
<protein>
    <submittedName>
        <fullName evidence="2">Uncharacterized protein</fullName>
    </submittedName>
</protein>
<dbReference type="InterPro" id="IPR036291">
    <property type="entry name" value="NAD(P)-bd_dom_sf"/>
</dbReference>
<dbReference type="Proteomes" id="UP000617555">
    <property type="component" value="Unassembled WGS sequence"/>
</dbReference>
<dbReference type="Gene3D" id="3.40.50.720">
    <property type="entry name" value="NAD(P)-binding Rossmann-like Domain"/>
    <property type="match status" value="1"/>
</dbReference>
<keyword evidence="1" id="KW-0520">NAD</keyword>
<gene>
    <name evidence="2" type="ORF">GCM10011607_19610</name>
</gene>
<dbReference type="EMBL" id="BMII01000015">
    <property type="protein sequence ID" value="GGB59068.1"/>
    <property type="molecule type" value="Genomic_DNA"/>
</dbReference>
<dbReference type="PANTHER" id="PTHR43574">
    <property type="entry name" value="EPIMERASE-RELATED"/>
    <property type="match status" value="1"/>
</dbReference>
<sequence length="91" mass="10261">METGSADESSALYKVFNIGNGQPINFLDFVQPLESALGIKAKKNFMPMQAGDVYQTFADIDDLFNVTGYKPKMSVEQGVNNFVDWYREFYG</sequence>
<dbReference type="PRINTS" id="PR01713">
    <property type="entry name" value="NUCEPIMERASE"/>
</dbReference>
<organism evidence="2 3">
    <name type="scientific">Shewanella inventionis</name>
    <dbReference type="NCBI Taxonomy" id="1738770"/>
    <lineage>
        <taxon>Bacteria</taxon>
        <taxon>Pseudomonadati</taxon>
        <taxon>Pseudomonadota</taxon>
        <taxon>Gammaproteobacteria</taxon>
        <taxon>Alteromonadales</taxon>
        <taxon>Shewanellaceae</taxon>
        <taxon>Shewanella</taxon>
    </lineage>
</organism>
<evidence type="ECO:0000313" key="2">
    <source>
        <dbReference type="EMBL" id="GGB59068.1"/>
    </source>
</evidence>
<name>A0ABQ1J3A5_9GAMM</name>
<comment type="caution">
    <text evidence="2">The sequence shown here is derived from an EMBL/GenBank/DDBJ whole genome shotgun (WGS) entry which is preliminary data.</text>
</comment>
<evidence type="ECO:0000313" key="3">
    <source>
        <dbReference type="Proteomes" id="UP000617555"/>
    </source>
</evidence>
<dbReference type="SUPFAM" id="SSF51735">
    <property type="entry name" value="NAD(P)-binding Rossmann-fold domains"/>
    <property type="match status" value="1"/>
</dbReference>
<reference evidence="3" key="1">
    <citation type="journal article" date="2019" name="Int. J. Syst. Evol. Microbiol.">
        <title>The Global Catalogue of Microorganisms (GCM) 10K type strain sequencing project: providing services to taxonomists for standard genome sequencing and annotation.</title>
        <authorList>
            <consortium name="The Broad Institute Genomics Platform"/>
            <consortium name="The Broad Institute Genome Sequencing Center for Infectious Disease"/>
            <person name="Wu L."/>
            <person name="Ma J."/>
        </authorList>
    </citation>
    <scope>NUCLEOTIDE SEQUENCE [LARGE SCALE GENOMIC DNA]</scope>
    <source>
        <strain evidence="3">CGMCC 1.15339</strain>
    </source>
</reference>